<accession>A0ACB8BTH6</accession>
<sequence length="268" mass="30166">MPPPAPPAPPGDTARADFRWTSNHDRMSPFAEGPSYGPVLEPFLAKVVGAHIRINPLLAPPTDATDDYLRWNMIFSTSNCYRTSDTRRSWIKGRKEPATHPRLSTLRIISKAFPWMITVRARDKKIGVTCGEVLDCIAQYLYGEVGKKEYEHVDAARKREIFTAYAHNRSTEPGVPGGGLGEALKRLDFLGQNSRFGGIIQNDEFVKYQCGDALPCTFELKCLHNYPLTQQELREQRTRTRGEEGRARARSRSRPRSGGSGRDSEEDE</sequence>
<organism evidence="1 2">
    <name type="scientific">Leucogyrophana mollusca</name>
    <dbReference type="NCBI Taxonomy" id="85980"/>
    <lineage>
        <taxon>Eukaryota</taxon>
        <taxon>Fungi</taxon>
        <taxon>Dikarya</taxon>
        <taxon>Basidiomycota</taxon>
        <taxon>Agaricomycotina</taxon>
        <taxon>Agaricomycetes</taxon>
        <taxon>Agaricomycetidae</taxon>
        <taxon>Boletales</taxon>
        <taxon>Boletales incertae sedis</taxon>
        <taxon>Leucogyrophana</taxon>
    </lineage>
</organism>
<evidence type="ECO:0000313" key="1">
    <source>
        <dbReference type="EMBL" id="KAH7928142.1"/>
    </source>
</evidence>
<comment type="caution">
    <text evidence="1">The sequence shown here is derived from an EMBL/GenBank/DDBJ whole genome shotgun (WGS) entry which is preliminary data.</text>
</comment>
<dbReference type="Proteomes" id="UP000790709">
    <property type="component" value="Unassembled WGS sequence"/>
</dbReference>
<protein>
    <submittedName>
        <fullName evidence="1">Uncharacterized protein</fullName>
    </submittedName>
</protein>
<keyword evidence="2" id="KW-1185">Reference proteome</keyword>
<evidence type="ECO:0000313" key="2">
    <source>
        <dbReference type="Proteomes" id="UP000790709"/>
    </source>
</evidence>
<reference evidence="1" key="1">
    <citation type="journal article" date="2021" name="New Phytol.">
        <title>Evolutionary innovations through gain and loss of genes in the ectomycorrhizal Boletales.</title>
        <authorList>
            <person name="Wu G."/>
            <person name="Miyauchi S."/>
            <person name="Morin E."/>
            <person name="Kuo A."/>
            <person name="Drula E."/>
            <person name="Varga T."/>
            <person name="Kohler A."/>
            <person name="Feng B."/>
            <person name="Cao Y."/>
            <person name="Lipzen A."/>
            <person name="Daum C."/>
            <person name="Hundley H."/>
            <person name="Pangilinan J."/>
            <person name="Johnson J."/>
            <person name="Barry K."/>
            <person name="LaButti K."/>
            <person name="Ng V."/>
            <person name="Ahrendt S."/>
            <person name="Min B."/>
            <person name="Choi I.G."/>
            <person name="Park H."/>
            <person name="Plett J.M."/>
            <person name="Magnuson J."/>
            <person name="Spatafora J.W."/>
            <person name="Nagy L.G."/>
            <person name="Henrissat B."/>
            <person name="Grigoriev I.V."/>
            <person name="Yang Z.L."/>
            <person name="Xu J."/>
            <person name="Martin F.M."/>
        </authorList>
    </citation>
    <scope>NUCLEOTIDE SEQUENCE</scope>
    <source>
        <strain evidence="1">KUC20120723A-06</strain>
    </source>
</reference>
<dbReference type="EMBL" id="MU266356">
    <property type="protein sequence ID" value="KAH7928142.1"/>
    <property type="molecule type" value="Genomic_DNA"/>
</dbReference>
<gene>
    <name evidence="1" type="ORF">BV22DRAFT_1005430</name>
</gene>
<proteinExistence type="predicted"/>
<name>A0ACB8BTH6_9AGAM</name>